<feature type="chain" id="PRO_5045673564" evidence="1">
    <location>
        <begin position="16"/>
        <end position="450"/>
    </location>
</feature>
<dbReference type="EMBL" id="JBAHYK010002023">
    <property type="protein sequence ID" value="KAL0566064.1"/>
    <property type="molecule type" value="Genomic_DNA"/>
</dbReference>
<evidence type="ECO:0000313" key="2">
    <source>
        <dbReference type="EMBL" id="KAL0566064.1"/>
    </source>
</evidence>
<name>A0ABR3ET30_9AGAR</name>
<dbReference type="Proteomes" id="UP001465976">
    <property type="component" value="Unassembled WGS sequence"/>
</dbReference>
<reference evidence="2 3" key="1">
    <citation type="submission" date="2024-02" db="EMBL/GenBank/DDBJ databases">
        <title>A draft genome for the cacao thread blight pathogen Marasmius crinis-equi.</title>
        <authorList>
            <person name="Cohen S.P."/>
            <person name="Baruah I.K."/>
            <person name="Amoako-Attah I."/>
            <person name="Bukari Y."/>
            <person name="Meinhardt L.W."/>
            <person name="Bailey B.A."/>
        </authorList>
    </citation>
    <scope>NUCLEOTIDE SEQUENCE [LARGE SCALE GENOMIC DNA]</scope>
    <source>
        <strain evidence="2 3">GH-76</strain>
    </source>
</reference>
<proteinExistence type="predicted"/>
<keyword evidence="1" id="KW-0732">Signal</keyword>
<organism evidence="2 3">
    <name type="scientific">Marasmius crinis-equi</name>
    <dbReference type="NCBI Taxonomy" id="585013"/>
    <lineage>
        <taxon>Eukaryota</taxon>
        <taxon>Fungi</taxon>
        <taxon>Dikarya</taxon>
        <taxon>Basidiomycota</taxon>
        <taxon>Agaricomycotina</taxon>
        <taxon>Agaricomycetes</taxon>
        <taxon>Agaricomycetidae</taxon>
        <taxon>Agaricales</taxon>
        <taxon>Marasmiineae</taxon>
        <taxon>Marasmiaceae</taxon>
        <taxon>Marasmius</taxon>
    </lineage>
</organism>
<evidence type="ECO:0000313" key="3">
    <source>
        <dbReference type="Proteomes" id="UP001465976"/>
    </source>
</evidence>
<protein>
    <submittedName>
        <fullName evidence="2">Uncharacterized protein</fullName>
    </submittedName>
</protein>
<comment type="caution">
    <text evidence="2">The sequence shown here is derived from an EMBL/GenBank/DDBJ whole genome shotgun (WGS) entry which is preliminary data.</text>
</comment>
<keyword evidence="3" id="KW-1185">Reference proteome</keyword>
<evidence type="ECO:0000256" key="1">
    <source>
        <dbReference type="SAM" id="SignalP"/>
    </source>
</evidence>
<sequence length="450" mass="50436">MGIFTSTALVPITAAFTPLTTALYQCCNFSKPKLFVVAILGVGDTEEESSRRMANDFAALHTIISSHPSYAAKHSKWYTVSECEPLGLPRTFTPTVLSSGYDIPHELSSTLEEITQRAGADDKLLLVLLGHGIEEQFAMHVGEYLLRCSELEFHLNRLPTAADVYCLLPTACFSNMMGPTPEHWSVLSGACSKKESVAEDASGFQFRSPRSQQGTFTFNSPTSCFWHNLELDPPDAGRSGENFSAVEPCVSGFHHLQLKWGPNRIITKFGPILRSMHVPRPVTTSSPIPLEPARHKYLLELIKEFKPRERNPRGSNVGLCSLCLRYPRGFDQQHAEELIKKLEAREKQAAVAKAICEAVGWDWTIVGDPYLVREDASWDEARRKALVRGFDIALAMRMARTFYRQRRPFTDLTMWLAAVWEANGCAHPVDWNGIILYVLNEGVPVEEGYW</sequence>
<feature type="signal peptide" evidence="1">
    <location>
        <begin position="1"/>
        <end position="15"/>
    </location>
</feature>
<gene>
    <name evidence="2" type="ORF">V5O48_015952</name>
</gene>
<accession>A0ABR3ET30</accession>